<dbReference type="AlphaFoldDB" id="A0A3N2PTR6"/>
<evidence type="ECO:0000313" key="3">
    <source>
        <dbReference type="Proteomes" id="UP000272025"/>
    </source>
</evidence>
<sequence length="235" mass="26125">MSSQRKNGDGRRRRTETEPRELREPRPVIVTREQDGKKNVVEGGTNDVVVPVKGFNPKAKGGWGWDGGLSFVEEKRPPGSKTTPRMSDQRIQQDTVIRRTATACNLTPLSPDLLRFVFNVSSSAEIHHYGRRLNDRFLSQGFSKAQVAGGELMSPPPHTAWEANGLPLQWTPVRLILTVVSTRAICSMADHNQSHPFTSVDWRECRHCPGYNLLTRGKADQGHAAAVNKEQAAPI</sequence>
<feature type="compositionally biased region" description="Polar residues" evidence="1">
    <location>
        <begin position="80"/>
        <end position="91"/>
    </location>
</feature>
<feature type="region of interest" description="Disordered" evidence="1">
    <location>
        <begin position="1"/>
        <end position="42"/>
    </location>
</feature>
<protein>
    <submittedName>
        <fullName evidence="2">Uncharacterized protein</fullName>
    </submittedName>
</protein>
<reference evidence="2 3" key="1">
    <citation type="journal article" date="2018" name="Mol. Ecol.">
        <title>The obligate alkalophilic soda-lake fungus Sodiomyces alkalinus has shifted to a protein diet.</title>
        <authorList>
            <person name="Grum-Grzhimaylo A.A."/>
            <person name="Falkoski D.L."/>
            <person name="van den Heuvel J."/>
            <person name="Valero-Jimenez C.A."/>
            <person name="Min B."/>
            <person name="Choi I.G."/>
            <person name="Lipzen A."/>
            <person name="Daum C.G."/>
            <person name="Aanen D.K."/>
            <person name="Tsang A."/>
            <person name="Henrissat B."/>
            <person name="Bilanenko E.N."/>
            <person name="de Vries R.P."/>
            <person name="van Kan J.A.L."/>
            <person name="Grigoriev I.V."/>
            <person name="Debets A.J.M."/>
        </authorList>
    </citation>
    <scope>NUCLEOTIDE SEQUENCE [LARGE SCALE GENOMIC DNA]</scope>
    <source>
        <strain evidence="2 3">F11</strain>
    </source>
</reference>
<gene>
    <name evidence="2" type="ORF">SODALDRAFT_379130</name>
</gene>
<evidence type="ECO:0000256" key="1">
    <source>
        <dbReference type="SAM" id="MobiDB-lite"/>
    </source>
</evidence>
<keyword evidence="3" id="KW-1185">Reference proteome</keyword>
<organism evidence="2 3">
    <name type="scientific">Sodiomyces alkalinus (strain CBS 110278 / VKM F-3762 / F11)</name>
    <name type="common">Alkaliphilic filamentous fungus</name>
    <dbReference type="NCBI Taxonomy" id="1314773"/>
    <lineage>
        <taxon>Eukaryota</taxon>
        <taxon>Fungi</taxon>
        <taxon>Dikarya</taxon>
        <taxon>Ascomycota</taxon>
        <taxon>Pezizomycotina</taxon>
        <taxon>Sordariomycetes</taxon>
        <taxon>Hypocreomycetidae</taxon>
        <taxon>Glomerellales</taxon>
        <taxon>Plectosphaerellaceae</taxon>
        <taxon>Sodiomyces</taxon>
    </lineage>
</organism>
<evidence type="ECO:0000313" key="2">
    <source>
        <dbReference type="EMBL" id="ROT37881.1"/>
    </source>
</evidence>
<feature type="region of interest" description="Disordered" evidence="1">
    <location>
        <begin position="68"/>
        <end position="91"/>
    </location>
</feature>
<dbReference type="RefSeq" id="XP_028465687.1">
    <property type="nucleotide sequence ID" value="XM_028615022.1"/>
</dbReference>
<proteinExistence type="predicted"/>
<dbReference type="GeneID" id="39583499"/>
<feature type="compositionally biased region" description="Basic and acidic residues" evidence="1">
    <location>
        <begin position="1"/>
        <end position="40"/>
    </location>
</feature>
<dbReference type="EMBL" id="ML119056">
    <property type="protein sequence ID" value="ROT37881.1"/>
    <property type="molecule type" value="Genomic_DNA"/>
</dbReference>
<name>A0A3N2PTR6_SODAK</name>
<dbReference type="Proteomes" id="UP000272025">
    <property type="component" value="Unassembled WGS sequence"/>
</dbReference>
<accession>A0A3N2PTR6</accession>